<dbReference type="PRINTS" id="PR00812">
    <property type="entry name" value="BCTERIALGSPF"/>
</dbReference>
<gene>
    <name evidence="9" type="primary">comGB</name>
    <name evidence="9" type="ORF">ACFOSE_06000</name>
</gene>
<feature type="transmembrane region" description="Helical" evidence="7">
    <location>
        <begin position="325"/>
        <end position="346"/>
    </location>
</feature>
<dbReference type="InterPro" id="IPR047692">
    <property type="entry name" value="T4P_ComGB"/>
</dbReference>
<dbReference type="Proteomes" id="UP001595901">
    <property type="component" value="Unassembled WGS sequence"/>
</dbReference>
<comment type="caution">
    <text evidence="9">The sequence shown here is derived from an EMBL/GenBank/DDBJ whole genome shotgun (WGS) entry which is preliminary data.</text>
</comment>
<proteinExistence type="inferred from homology"/>
<dbReference type="NCBIfam" id="NF041012">
    <property type="entry name" value="T4P_ComGB"/>
    <property type="match status" value="1"/>
</dbReference>
<keyword evidence="3" id="KW-1003">Cell membrane</keyword>
<comment type="subcellular location">
    <subcellularLocation>
        <location evidence="1">Cell membrane</location>
        <topology evidence="1">Multi-pass membrane protein</topology>
    </subcellularLocation>
</comment>
<feature type="domain" description="Type II secretion system protein GspF" evidence="8">
    <location>
        <begin position="39"/>
        <end position="156"/>
    </location>
</feature>
<evidence type="ECO:0000259" key="8">
    <source>
        <dbReference type="Pfam" id="PF00482"/>
    </source>
</evidence>
<dbReference type="InterPro" id="IPR042094">
    <property type="entry name" value="T2SS_GspF_sf"/>
</dbReference>
<evidence type="ECO:0000256" key="7">
    <source>
        <dbReference type="SAM" id="Phobius"/>
    </source>
</evidence>
<keyword evidence="10" id="KW-1185">Reference proteome</keyword>
<dbReference type="RefSeq" id="WP_380431672.1">
    <property type="nucleotide sequence ID" value="NZ_JBHSAC010000051.1"/>
</dbReference>
<evidence type="ECO:0000256" key="6">
    <source>
        <dbReference type="ARBA" id="ARBA00023136"/>
    </source>
</evidence>
<dbReference type="InterPro" id="IPR018076">
    <property type="entry name" value="T2SS_GspF_dom"/>
</dbReference>
<dbReference type="Gene3D" id="1.20.81.30">
    <property type="entry name" value="Type II secretion system (T2SS), domain F"/>
    <property type="match status" value="2"/>
</dbReference>
<sequence length="353" mass="40467">MGLGVGITKLIGFLQQDILLSNRQQTKRLRISRQRKVVQLFNNLLVSGFTLTEIVDFLGRSHLLEEAYVNQMRESMLAGEKLAVMMGRLGFSDDVVTQLALAEVHGNIQGSLLKIETYLTNLMTVKKKLIEVATYPIILLAFLVLIMLGLKNYLLPQLEGSNFATKLINHFPLFFLISILFAALLVALFFWLRRRSIKINWYTKMAKLPLVGKFVQLYLTAYYAREWGNLVGQGIEMSQLVQLMQSQKSQLFQEIGRDMEEALLAGQEFHDKVLDYPFFLRELSLIIEYGQIKSKLGSELEIYAAETWEAFFDKVNRAIQLVQPLVFILVALVIVMIYAAMLLPMYQNMEVHL</sequence>
<keyword evidence="6 7" id="KW-0472">Membrane</keyword>
<keyword evidence="5 7" id="KW-1133">Transmembrane helix</keyword>
<name>A0ABV8D1X8_9STRE</name>
<keyword evidence="4 7" id="KW-0812">Transmembrane</keyword>
<dbReference type="InterPro" id="IPR003004">
    <property type="entry name" value="GspF/PilC"/>
</dbReference>
<feature type="transmembrane region" description="Helical" evidence="7">
    <location>
        <begin position="170"/>
        <end position="192"/>
    </location>
</feature>
<comment type="similarity">
    <text evidence="2">Belongs to the GSP F family.</text>
</comment>
<dbReference type="EMBL" id="JBHSAC010000051">
    <property type="protein sequence ID" value="MFC3932322.1"/>
    <property type="molecule type" value="Genomic_DNA"/>
</dbReference>
<protein>
    <submittedName>
        <fullName evidence="9">Competence type IV pilus assembly protein ComGB</fullName>
    </submittedName>
</protein>
<feature type="domain" description="Type II secretion system protein GspF" evidence="8">
    <location>
        <begin position="224"/>
        <end position="344"/>
    </location>
</feature>
<evidence type="ECO:0000256" key="4">
    <source>
        <dbReference type="ARBA" id="ARBA00022692"/>
    </source>
</evidence>
<organism evidence="9 10">
    <name type="scientific">Streptococcus dentapri</name>
    <dbReference type="NCBI Taxonomy" id="573564"/>
    <lineage>
        <taxon>Bacteria</taxon>
        <taxon>Bacillati</taxon>
        <taxon>Bacillota</taxon>
        <taxon>Bacilli</taxon>
        <taxon>Lactobacillales</taxon>
        <taxon>Streptococcaceae</taxon>
        <taxon>Streptococcus</taxon>
    </lineage>
</organism>
<accession>A0ABV8D1X8</accession>
<evidence type="ECO:0000256" key="1">
    <source>
        <dbReference type="ARBA" id="ARBA00004651"/>
    </source>
</evidence>
<evidence type="ECO:0000313" key="10">
    <source>
        <dbReference type="Proteomes" id="UP001595901"/>
    </source>
</evidence>
<dbReference type="PANTHER" id="PTHR30012">
    <property type="entry name" value="GENERAL SECRETION PATHWAY PROTEIN"/>
    <property type="match status" value="1"/>
</dbReference>
<evidence type="ECO:0000256" key="3">
    <source>
        <dbReference type="ARBA" id="ARBA00022475"/>
    </source>
</evidence>
<dbReference type="Pfam" id="PF00482">
    <property type="entry name" value="T2SSF"/>
    <property type="match status" value="2"/>
</dbReference>
<reference evidence="10" key="1">
    <citation type="journal article" date="2019" name="Int. J. Syst. Evol. Microbiol.">
        <title>The Global Catalogue of Microorganisms (GCM) 10K type strain sequencing project: providing services to taxonomists for standard genome sequencing and annotation.</title>
        <authorList>
            <consortium name="The Broad Institute Genomics Platform"/>
            <consortium name="The Broad Institute Genome Sequencing Center for Infectious Disease"/>
            <person name="Wu L."/>
            <person name="Ma J."/>
        </authorList>
    </citation>
    <scope>NUCLEOTIDE SEQUENCE [LARGE SCALE GENOMIC DNA]</scope>
    <source>
        <strain evidence="10">CCUG 58728</strain>
    </source>
</reference>
<evidence type="ECO:0000313" key="9">
    <source>
        <dbReference type="EMBL" id="MFC3932322.1"/>
    </source>
</evidence>
<dbReference type="PANTHER" id="PTHR30012:SF0">
    <property type="entry name" value="TYPE II SECRETION SYSTEM PROTEIN F-RELATED"/>
    <property type="match status" value="1"/>
</dbReference>
<feature type="transmembrane region" description="Helical" evidence="7">
    <location>
        <begin position="132"/>
        <end position="150"/>
    </location>
</feature>
<evidence type="ECO:0000256" key="5">
    <source>
        <dbReference type="ARBA" id="ARBA00022989"/>
    </source>
</evidence>
<evidence type="ECO:0000256" key="2">
    <source>
        <dbReference type="ARBA" id="ARBA00005745"/>
    </source>
</evidence>